<accession>A0A4Q9DIK7</accession>
<evidence type="ECO:0000313" key="2">
    <source>
        <dbReference type="Proteomes" id="UP000293142"/>
    </source>
</evidence>
<comment type="caution">
    <text evidence="1">The sequence shown here is derived from an EMBL/GenBank/DDBJ whole genome shotgun (WGS) entry which is preliminary data.</text>
</comment>
<gene>
    <name evidence="1" type="ORF">EYB31_26425</name>
</gene>
<dbReference type="RefSeq" id="WP_131016455.1">
    <property type="nucleotide sequence ID" value="NZ_SIRE01000021.1"/>
</dbReference>
<proteinExistence type="predicted"/>
<name>A0A4Q9DIK7_9BACL</name>
<dbReference type="OrthoDB" id="2629334at2"/>
<sequence>MISDEQLDRYRLDGILLRVVRDASPENDLRGYVVAWDEESVVIRKRNRNMVKLKRSYRYQPYEQERSTDGLGI</sequence>
<dbReference type="AlphaFoldDB" id="A0A4Q9DIK7"/>
<protein>
    <submittedName>
        <fullName evidence="1">Uncharacterized protein</fullName>
    </submittedName>
</protein>
<dbReference type="Proteomes" id="UP000293142">
    <property type="component" value="Unassembled WGS sequence"/>
</dbReference>
<keyword evidence="2" id="KW-1185">Reference proteome</keyword>
<evidence type="ECO:0000313" key="1">
    <source>
        <dbReference type="EMBL" id="TBL73222.1"/>
    </source>
</evidence>
<dbReference type="EMBL" id="SIRE01000021">
    <property type="protein sequence ID" value="TBL73222.1"/>
    <property type="molecule type" value="Genomic_DNA"/>
</dbReference>
<organism evidence="1 2">
    <name type="scientific">Paenibacillus thalictri</name>
    <dbReference type="NCBI Taxonomy" id="2527873"/>
    <lineage>
        <taxon>Bacteria</taxon>
        <taxon>Bacillati</taxon>
        <taxon>Bacillota</taxon>
        <taxon>Bacilli</taxon>
        <taxon>Bacillales</taxon>
        <taxon>Paenibacillaceae</taxon>
        <taxon>Paenibacillus</taxon>
    </lineage>
</organism>
<reference evidence="1 2" key="1">
    <citation type="submission" date="2019-02" db="EMBL/GenBank/DDBJ databases">
        <title>Paenibacillus sp. nov., isolated from surface-sterilized tissue of Thalictrum simplex L.</title>
        <authorList>
            <person name="Tuo L."/>
        </authorList>
    </citation>
    <scope>NUCLEOTIDE SEQUENCE [LARGE SCALE GENOMIC DNA]</scope>
    <source>
        <strain evidence="1 2">N2SHLJ1</strain>
    </source>
</reference>